<dbReference type="Proteomes" id="UP000294564">
    <property type="component" value="Unassembled WGS sequence"/>
</dbReference>
<dbReference type="EMBL" id="SLXM01000009">
    <property type="protein sequence ID" value="TCP23307.1"/>
    <property type="molecule type" value="Genomic_DNA"/>
</dbReference>
<accession>A0A4R2NNN7</accession>
<evidence type="ECO:0000313" key="2">
    <source>
        <dbReference type="Proteomes" id="UP000294564"/>
    </source>
</evidence>
<dbReference type="RefSeq" id="WP_132795565.1">
    <property type="nucleotide sequence ID" value="NZ_SLXM01000009.1"/>
</dbReference>
<proteinExistence type="predicted"/>
<organism evidence="1 2">
    <name type="scientific">Tenacibaculum skagerrakense</name>
    <dbReference type="NCBI Taxonomy" id="186571"/>
    <lineage>
        <taxon>Bacteria</taxon>
        <taxon>Pseudomonadati</taxon>
        <taxon>Bacteroidota</taxon>
        <taxon>Flavobacteriia</taxon>
        <taxon>Flavobacteriales</taxon>
        <taxon>Flavobacteriaceae</taxon>
        <taxon>Tenacibaculum</taxon>
    </lineage>
</organism>
<sequence length="256" mass="28903">MLFKRSSILVTVLFITYFSYAQNIKQDKLSVLSQEELIKIVLKEINVKESNTDFVTATVSPNSSSETIIVIPEVVNKEEDIYELNSYIVIVNNRTGNISHKFFESSNETGWFSDAIYISDISIDAENYKISPTQNAFGIIIQYTGSSQPNPYSRKDISLYTKHNTTLRKVLGSYTIYEESGEVDVSADACYSDIHKIVAKLSTTNSVTNGYLDILSISANSQMVSFKNKNEDCDVKEKPVSLKKELLRFNGTKYQK</sequence>
<keyword evidence="2" id="KW-1185">Reference proteome</keyword>
<protein>
    <submittedName>
        <fullName evidence="1">Uncharacterized protein</fullName>
    </submittedName>
</protein>
<reference evidence="1 2" key="1">
    <citation type="submission" date="2019-03" db="EMBL/GenBank/DDBJ databases">
        <title>Genomic Encyclopedia of Type Strains, Phase IV (KMG-IV): sequencing the most valuable type-strain genomes for metagenomic binning, comparative biology and taxonomic classification.</title>
        <authorList>
            <person name="Goeker M."/>
        </authorList>
    </citation>
    <scope>NUCLEOTIDE SEQUENCE [LARGE SCALE GENOMIC DNA]</scope>
    <source>
        <strain evidence="1 2">DSM 14836</strain>
    </source>
</reference>
<gene>
    <name evidence="1" type="ORF">EV195_10931</name>
</gene>
<dbReference type="AlphaFoldDB" id="A0A4R2NNN7"/>
<evidence type="ECO:0000313" key="1">
    <source>
        <dbReference type="EMBL" id="TCP23307.1"/>
    </source>
</evidence>
<comment type="caution">
    <text evidence="1">The sequence shown here is derived from an EMBL/GenBank/DDBJ whole genome shotgun (WGS) entry which is preliminary data.</text>
</comment>
<name>A0A4R2NNN7_9FLAO</name>
<dbReference type="OrthoDB" id="1187902at2"/>